<dbReference type="Gene3D" id="3.40.50.720">
    <property type="entry name" value="NAD(P)-binding Rossmann-like Domain"/>
    <property type="match status" value="1"/>
</dbReference>
<dbReference type="RefSeq" id="WP_096457867.1">
    <property type="nucleotide sequence ID" value="NZ_AP014936.1"/>
</dbReference>
<accession>A0A1B4V0F6</accession>
<dbReference type="InterPro" id="IPR020904">
    <property type="entry name" value="Sc_DH/Rdtase_CS"/>
</dbReference>
<evidence type="ECO:0000256" key="2">
    <source>
        <dbReference type="ARBA" id="ARBA00023002"/>
    </source>
</evidence>
<keyword evidence="5" id="KW-1185">Reference proteome</keyword>
<dbReference type="InterPro" id="IPR036291">
    <property type="entry name" value="NAD(P)-bd_dom_sf"/>
</dbReference>
<dbReference type="CDD" id="cd05355">
    <property type="entry name" value="SDR_c1"/>
    <property type="match status" value="1"/>
</dbReference>
<dbReference type="PRINTS" id="PR00080">
    <property type="entry name" value="SDRFAMILY"/>
</dbReference>
<evidence type="ECO:0000313" key="4">
    <source>
        <dbReference type="EMBL" id="BAU46920.1"/>
    </source>
</evidence>
<keyword evidence="2" id="KW-0560">Oxidoreductase</keyword>
<evidence type="ECO:0000256" key="3">
    <source>
        <dbReference type="SAM" id="MobiDB-lite"/>
    </source>
</evidence>
<dbReference type="Proteomes" id="UP000218899">
    <property type="component" value="Chromosome"/>
</dbReference>
<dbReference type="PANTHER" id="PTHR48107">
    <property type="entry name" value="NADPH-DEPENDENT ALDEHYDE REDUCTASE-LIKE PROTEIN, CHLOROPLASTIC-RELATED"/>
    <property type="match status" value="1"/>
</dbReference>
<protein>
    <submittedName>
        <fullName evidence="4">Short-chain dehydrogenase</fullName>
    </submittedName>
</protein>
<sequence>MERRYEEQQQKRPPQHQPAQPGRETEMQPRPIYIREGYRGSGKLENKIALITGGDSGIGRAVAVHFAREGAHVAIVYLEERKDAEETKRLVEAEGRRCLAIAGDVGDEGFCYEAVNRTVQEFGGLDVVVNNAAEQHAQDDLRKITAEQLTRTFRTNIFAHFYVTKAALDHLKPGGVILNTTSITAYHGNRQLLDYSATKGAIVAFTRSLSQMLAEKGIRVNGVAPGPIWTPLIPATFPKEKVEKFGSDTPMGRAGQPAEVAPAYVFLASDDGSYMTGQILHPNGGKFIET</sequence>
<dbReference type="FunFam" id="3.40.50.720:FF:000084">
    <property type="entry name" value="Short-chain dehydrogenase reductase"/>
    <property type="match status" value="1"/>
</dbReference>
<dbReference type="Pfam" id="PF13561">
    <property type="entry name" value="adh_short_C2"/>
    <property type="match status" value="1"/>
</dbReference>
<dbReference type="KEGG" id="sva:SVA_0338"/>
<organism evidence="4 5">
    <name type="scientific">Sulfurifustis variabilis</name>
    <dbReference type="NCBI Taxonomy" id="1675686"/>
    <lineage>
        <taxon>Bacteria</taxon>
        <taxon>Pseudomonadati</taxon>
        <taxon>Pseudomonadota</taxon>
        <taxon>Gammaproteobacteria</taxon>
        <taxon>Acidiferrobacterales</taxon>
        <taxon>Acidiferrobacteraceae</taxon>
        <taxon>Sulfurifustis</taxon>
    </lineage>
</organism>
<dbReference type="EMBL" id="AP014936">
    <property type="protein sequence ID" value="BAU46920.1"/>
    <property type="molecule type" value="Genomic_DNA"/>
</dbReference>
<dbReference type="InterPro" id="IPR002347">
    <property type="entry name" value="SDR_fam"/>
</dbReference>
<dbReference type="GO" id="GO:0016614">
    <property type="term" value="F:oxidoreductase activity, acting on CH-OH group of donors"/>
    <property type="evidence" value="ECO:0007669"/>
    <property type="project" value="UniProtKB-ARBA"/>
</dbReference>
<comment type="similarity">
    <text evidence="1">Belongs to the short-chain dehydrogenases/reductases (SDR) family.</text>
</comment>
<dbReference type="OrthoDB" id="9809287at2"/>
<evidence type="ECO:0000313" key="5">
    <source>
        <dbReference type="Proteomes" id="UP000218899"/>
    </source>
</evidence>
<dbReference type="SUPFAM" id="SSF51735">
    <property type="entry name" value="NAD(P)-binding Rossmann-fold domains"/>
    <property type="match status" value="1"/>
</dbReference>
<dbReference type="PRINTS" id="PR00081">
    <property type="entry name" value="GDHRDH"/>
</dbReference>
<evidence type="ECO:0000256" key="1">
    <source>
        <dbReference type="ARBA" id="ARBA00006484"/>
    </source>
</evidence>
<name>A0A1B4V0F6_9GAMM</name>
<gene>
    <name evidence="4" type="ORF">SVA_0338</name>
</gene>
<feature type="region of interest" description="Disordered" evidence="3">
    <location>
        <begin position="1"/>
        <end position="31"/>
    </location>
</feature>
<dbReference type="NCBIfam" id="NF005214">
    <property type="entry name" value="PRK06701.1"/>
    <property type="match status" value="1"/>
</dbReference>
<dbReference type="AlphaFoldDB" id="A0A1B4V0F6"/>
<proteinExistence type="inferred from homology"/>
<dbReference type="PROSITE" id="PS00061">
    <property type="entry name" value="ADH_SHORT"/>
    <property type="match status" value="1"/>
</dbReference>
<feature type="compositionally biased region" description="Basic and acidic residues" evidence="3">
    <location>
        <begin position="1"/>
        <end position="10"/>
    </location>
</feature>
<dbReference type="PANTHER" id="PTHR48107:SF16">
    <property type="entry name" value="NADPH-DEPENDENT ALDEHYDE REDUCTASE 1, CHLOROPLASTIC"/>
    <property type="match status" value="1"/>
</dbReference>
<reference evidence="4 5" key="1">
    <citation type="submission" date="2015-08" db="EMBL/GenBank/DDBJ databases">
        <title>Complete genome sequence of Sulfurifustis variabilis.</title>
        <authorList>
            <person name="Miura A."/>
            <person name="Kojima H."/>
            <person name="Fukui M."/>
        </authorList>
    </citation>
    <scope>NUCLEOTIDE SEQUENCE [LARGE SCALE GENOMIC DNA]</scope>
    <source>
        <strain evidence="5">skN76</strain>
    </source>
</reference>